<sequence length="624" mass="70623">MSDIVYVSPQAYLISADGWKSDFQRSGFIPILKADLAKLEHSLQKVVQKHGNLKNSRKQRTGTKQKQSEDSDPSNAELLTGNDIKATEGGTKYQSLKHFLPISSEQRLHTVAFQGLRSSLSNESIERIISKCIQLSAQTSHAQDDQTDLFECWTTLHFVGLEVQDVFVRFKQGNEKLYSHICQTLRSLFSNPIAGVEFHMDSQTSQFVKEEGAAVPETNAALVETLKTAIQNLEPSRGTATEDDFSSVNYQIDLSTLSDLPKDSLEQLCKDIVEFRTKVVSIEKEKREHQMYEESERRRQQMMKMFRQIRKSRNENIDSDDDADDNDEGTDAEGDEQRAGGEDEDDYAIETRRLEKEKEQSAREYEDMLNRLHSQIEPRIRSLQASIRGAENYEQKLEKRRPLFLKELLHQAHDQYYDHHRAFKAAEERKDAVDREQHGEQTISSISKVSQTADTNASDEKPGDESGLAAASAPAQDNISEPPESSAELKQFKIKFAFKKAIDKSLDGAADLSAAPSVAMPLNTPATKVDRERPSAGPLADDLPFTQAQLDQRLHALRHSKVVDELIKEYLGVYEDELVDYILDNIREHKNKQILLDELKETFDDDAETIVAAIWSSSALLNTN</sequence>
<protein>
    <recommendedName>
        <fullName evidence="4">U1 small nuclear ribonucleoprotein component SNU71</fullName>
    </recommendedName>
</protein>
<dbReference type="GO" id="GO:0003723">
    <property type="term" value="F:RNA binding"/>
    <property type="evidence" value="ECO:0007669"/>
    <property type="project" value="UniProtKB-KW"/>
</dbReference>
<feature type="compositionally biased region" description="Basic and acidic residues" evidence="15">
    <location>
        <begin position="427"/>
        <end position="439"/>
    </location>
</feature>
<dbReference type="Gene3D" id="1.20.1390.10">
    <property type="entry name" value="PWI domain"/>
    <property type="match status" value="1"/>
</dbReference>
<keyword evidence="5" id="KW-0963">Cytoplasm</keyword>
<evidence type="ECO:0000256" key="5">
    <source>
        <dbReference type="ARBA" id="ARBA00022490"/>
    </source>
</evidence>
<evidence type="ECO:0000256" key="10">
    <source>
        <dbReference type="ARBA" id="ARBA00023187"/>
    </source>
</evidence>
<name>A0A7H9B3S5_ZYGMR</name>
<feature type="compositionally biased region" description="Acidic residues" evidence="15">
    <location>
        <begin position="317"/>
        <end position="334"/>
    </location>
</feature>
<evidence type="ECO:0000259" key="16">
    <source>
        <dbReference type="SMART" id="SM00311"/>
    </source>
</evidence>
<comment type="similarity">
    <text evidence="3">Belongs to the SNU71 family.</text>
</comment>
<keyword evidence="10" id="KW-0508">mRNA splicing</keyword>
<dbReference type="GO" id="GO:0005737">
    <property type="term" value="C:cytoplasm"/>
    <property type="evidence" value="ECO:0007669"/>
    <property type="project" value="UniProtKB-SubCell"/>
</dbReference>
<evidence type="ECO:0000256" key="7">
    <source>
        <dbReference type="ARBA" id="ARBA00022728"/>
    </source>
</evidence>
<evidence type="ECO:0000256" key="9">
    <source>
        <dbReference type="ARBA" id="ARBA00023054"/>
    </source>
</evidence>
<dbReference type="EMBL" id="CP058608">
    <property type="protein sequence ID" value="QLG73270.1"/>
    <property type="molecule type" value="Genomic_DNA"/>
</dbReference>
<evidence type="ECO:0000256" key="6">
    <source>
        <dbReference type="ARBA" id="ARBA00022664"/>
    </source>
</evidence>
<keyword evidence="12" id="KW-0687">Ribonucleoprotein</keyword>
<evidence type="ECO:0000313" key="17">
    <source>
        <dbReference type="EMBL" id="QLG73270.1"/>
    </source>
</evidence>
<comment type="function">
    <text evidence="13">Component of the U1 snRNP particle, which recognizes and binds the 5'-splice site of pre-mRNA. Together with other non-snRNP factors, U1 snRNP forms the spliceosomal commitment complex, that targets pre-mRNA to the splicing pathway.</text>
</comment>
<dbReference type="RefSeq" id="XP_037144997.1">
    <property type="nucleotide sequence ID" value="XM_037289102.1"/>
</dbReference>
<feature type="compositionally biased region" description="Basic residues" evidence="15">
    <location>
        <begin position="47"/>
        <end position="63"/>
    </location>
</feature>
<dbReference type="Proteomes" id="UP000509704">
    <property type="component" value="Chromosome 5"/>
</dbReference>
<feature type="compositionally biased region" description="Polar residues" evidence="15">
    <location>
        <begin position="440"/>
        <end position="456"/>
    </location>
</feature>
<keyword evidence="9 14" id="KW-0175">Coiled coil</keyword>
<dbReference type="GO" id="GO:0006397">
    <property type="term" value="P:mRNA processing"/>
    <property type="evidence" value="ECO:0007669"/>
    <property type="project" value="UniProtKB-KW"/>
</dbReference>
<evidence type="ECO:0000256" key="13">
    <source>
        <dbReference type="ARBA" id="ARBA00025004"/>
    </source>
</evidence>
<dbReference type="OrthoDB" id="6275295at2759"/>
<dbReference type="GO" id="GO:0005681">
    <property type="term" value="C:spliceosomal complex"/>
    <property type="evidence" value="ECO:0007669"/>
    <property type="project" value="UniProtKB-KW"/>
</dbReference>
<evidence type="ECO:0000256" key="4">
    <source>
        <dbReference type="ARBA" id="ARBA00014280"/>
    </source>
</evidence>
<evidence type="ECO:0000256" key="8">
    <source>
        <dbReference type="ARBA" id="ARBA00022884"/>
    </source>
</evidence>
<dbReference type="AlphaFoldDB" id="A0A7H9B3S5"/>
<evidence type="ECO:0000256" key="12">
    <source>
        <dbReference type="ARBA" id="ARBA00023274"/>
    </source>
</evidence>
<organism evidence="17 18">
    <name type="scientific">Zygotorulaspora mrakii</name>
    <name type="common">Zygosaccharomyces mrakii</name>
    <dbReference type="NCBI Taxonomy" id="42260"/>
    <lineage>
        <taxon>Eukaryota</taxon>
        <taxon>Fungi</taxon>
        <taxon>Dikarya</taxon>
        <taxon>Ascomycota</taxon>
        <taxon>Saccharomycotina</taxon>
        <taxon>Saccharomycetes</taxon>
        <taxon>Saccharomycetales</taxon>
        <taxon>Saccharomycetaceae</taxon>
        <taxon>Zygotorulaspora</taxon>
    </lineage>
</organism>
<dbReference type="KEGG" id="zmk:HG535_0E03540"/>
<evidence type="ECO:0000256" key="14">
    <source>
        <dbReference type="SAM" id="Coils"/>
    </source>
</evidence>
<evidence type="ECO:0000256" key="15">
    <source>
        <dbReference type="SAM" id="MobiDB-lite"/>
    </source>
</evidence>
<dbReference type="InterPro" id="IPR002483">
    <property type="entry name" value="PWI_dom"/>
</dbReference>
<evidence type="ECO:0000256" key="11">
    <source>
        <dbReference type="ARBA" id="ARBA00023242"/>
    </source>
</evidence>
<evidence type="ECO:0000256" key="1">
    <source>
        <dbReference type="ARBA" id="ARBA00004123"/>
    </source>
</evidence>
<dbReference type="Pfam" id="PF24825">
    <property type="entry name" value="SNU71_RBD"/>
    <property type="match status" value="1"/>
</dbReference>
<feature type="region of interest" description="Disordered" evidence="15">
    <location>
        <begin position="47"/>
        <end position="83"/>
    </location>
</feature>
<dbReference type="GO" id="GO:0008380">
    <property type="term" value="P:RNA splicing"/>
    <property type="evidence" value="ECO:0007669"/>
    <property type="project" value="UniProtKB-KW"/>
</dbReference>
<dbReference type="Pfam" id="PF24826">
    <property type="entry name" value="SNU71_N"/>
    <property type="match status" value="1"/>
</dbReference>
<evidence type="ECO:0000313" key="18">
    <source>
        <dbReference type="Proteomes" id="UP000509704"/>
    </source>
</evidence>
<keyword evidence="6" id="KW-0507">mRNA processing</keyword>
<keyword evidence="11" id="KW-0539">Nucleus</keyword>
<dbReference type="InterPro" id="IPR057542">
    <property type="entry name" value="SNU71_RBD"/>
</dbReference>
<evidence type="ECO:0000256" key="2">
    <source>
        <dbReference type="ARBA" id="ARBA00004496"/>
    </source>
</evidence>
<evidence type="ECO:0000256" key="3">
    <source>
        <dbReference type="ARBA" id="ARBA00005544"/>
    </source>
</evidence>
<keyword evidence="18" id="KW-1185">Reference proteome</keyword>
<accession>A0A7H9B3S5</accession>
<gene>
    <name evidence="17" type="ORF">HG535_0E03540</name>
</gene>
<feature type="region of interest" description="Disordered" evidence="15">
    <location>
        <begin position="311"/>
        <end position="348"/>
    </location>
</feature>
<keyword evidence="7" id="KW-0747">Spliceosome</keyword>
<dbReference type="GeneID" id="59237012"/>
<keyword evidence="8" id="KW-0694">RNA-binding</keyword>
<reference evidence="17 18" key="1">
    <citation type="submission" date="2020-07" db="EMBL/GenBank/DDBJ databases">
        <title>The yeast mating-type switching endonuclease HO is a domesticated member of an unorthodox homing genetic element family.</title>
        <authorList>
            <person name="Coughlan A.Y."/>
            <person name="Lombardi L."/>
            <person name="Braun-Galleani S."/>
            <person name="Martos A.R."/>
            <person name="Galeote V."/>
            <person name="Bigey F."/>
            <person name="Dequin S."/>
            <person name="Byrne K.P."/>
            <person name="Wolfe K.H."/>
        </authorList>
    </citation>
    <scope>NUCLEOTIDE SEQUENCE [LARGE SCALE GENOMIC DNA]</scope>
    <source>
        <strain evidence="17 18">NRRL Y-6702</strain>
    </source>
</reference>
<feature type="region of interest" description="Disordered" evidence="15">
    <location>
        <begin position="427"/>
        <end position="486"/>
    </location>
</feature>
<comment type="subcellular location">
    <subcellularLocation>
        <location evidence="2">Cytoplasm</location>
    </subcellularLocation>
    <subcellularLocation>
        <location evidence="1">Nucleus</location>
    </subcellularLocation>
</comment>
<dbReference type="SMART" id="SM00311">
    <property type="entry name" value="PWI"/>
    <property type="match status" value="1"/>
</dbReference>
<feature type="domain" description="PWI" evidence="16">
    <location>
        <begin position="551"/>
        <end position="624"/>
    </location>
</feature>
<feature type="coiled-coil region" evidence="14">
    <location>
        <begin position="351"/>
        <end position="400"/>
    </location>
</feature>
<dbReference type="InterPro" id="IPR057543">
    <property type="entry name" value="SNU71_N"/>
</dbReference>
<proteinExistence type="inferred from homology"/>